<dbReference type="InterPro" id="IPR016187">
    <property type="entry name" value="CTDL_fold"/>
</dbReference>
<evidence type="ECO:0000259" key="8">
    <source>
        <dbReference type="PROSITE" id="PS51212"/>
    </source>
</evidence>
<feature type="compositionally biased region" description="Polar residues" evidence="7">
    <location>
        <begin position="186"/>
        <end position="196"/>
    </location>
</feature>
<dbReference type="AlphaFoldDB" id="A0AAV4I9T1"/>
<feature type="region of interest" description="Disordered" evidence="7">
    <location>
        <begin position="186"/>
        <end position="205"/>
    </location>
</feature>
<evidence type="ECO:0000256" key="7">
    <source>
        <dbReference type="SAM" id="MobiDB-lite"/>
    </source>
</evidence>
<dbReference type="SUPFAM" id="SSF56436">
    <property type="entry name" value="C-type lectin-like"/>
    <property type="match status" value="1"/>
</dbReference>
<keyword evidence="10" id="KW-1185">Reference proteome</keyword>
<evidence type="ECO:0000256" key="6">
    <source>
        <dbReference type="ARBA" id="ARBA00023180"/>
    </source>
</evidence>
<reference evidence="9 10" key="1">
    <citation type="journal article" date="2021" name="Elife">
        <title>Chloroplast acquisition without the gene transfer in kleptoplastic sea slugs, Plakobranchus ocellatus.</title>
        <authorList>
            <person name="Maeda T."/>
            <person name="Takahashi S."/>
            <person name="Yoshida T."/>
            <person name="Shimamura S."/>
            <person name="Takaki Y."/>
            <person name="Nagai Y."/>
            <person name="Toyoda A."/>
            <person name="Suzuki Y."/>
            <person name="Arimoto A."/>
            <person name="Ishii H."/>
            <person name="Satoh N."/>
            <person name="Nishiyama T."/>
            <person name="Hasebe M."/>
            <person name="Maruyama T."/>
            <person name="Minagawa J."/>
            <person name="Obokata J."/>
            <person name="Shigenobu S."/>
        </authorList>
    </citation>
    <scope>NUCLEOTIDE SEQUENCE [LARGE SCALE GENOMIC DNA]</scope>
</reference>
<keyword evidence="2" id="KW-0812">Transmembrane</keyword>
<protein>
    <submittedName>
        <fullName evidence="9">WSC domain-containing protein 1</fullName>
    </submittedName>
</protein>
<dbReference type="Pfam" id="PF01822">
    <property type="entry name" value="WSC"/>
    <property type="match status" value="1"/>
</dbReference>
<evidence type="ECO:0000256" key="2">
    <source>
        <dbReference type="ARBA" id="ARBA00022692"/>
    </source>
</evidence>
<keyword evidence="3" id="KW-0732">Signal</keyword>
<proteinExistence type="predicted"/>
<keyword evidence="5" id="KW-0472">Membrane</keyword>
<dbReference type="PANTHER" id="PTHR24269">
    <property type="entry name" value="KREMEN PROTEIN"/>
    <property type="match status" value="1"/>
</dbReference>
<dbReference type="InterPro" id="IPR051836">
    <property type="entry name" value="Kremen_rcpt"/>
</dbReference>
<gene>
    <name evidence="9" type="ORF">ElyMa_004719100</name>
</gene>
<evidence type="ECO:0000256" key="5">
    <source>
        <dbReference type="ARBA" id="ARBA00023136"/>
    </source>
</evidence>
<dbReference type="PROSITE" id="PS51212">
    <property type="entry name" value="WSC"/>
    <property type="match status" value="1"/>
</dbReference>
<dbReference type="PANTHER" id="PTHR24269:SF16">
    <property type="entry name" value="PROTEIN SLG1"/>
    <property type="match status" value="1"/>
</dbReference>
<sequence>LVVRGEGGVLYSSLIDRWPLLVSRDDEPQDVMNIEGTNGLKFPLRVHKSYTIRFNTSLGDSPTEVEIKIKHGLEINDIIRIGVCLPQSTENFKIVSTWPKINSRTSFPTWVDSLSDLDADKTFTAFFWDKTNGFLFFKMTSNGTFTNQDQEAAGDVIPEVTITREDGDNNAAVCTYNPPPYVNPQAPTASPVSAPSCSGPDSPKGLGAPVVEDYTSPGSRAETCADCPLPDPVRMSRPSEPRGCFYQDNLLKDFTTDVTELRRAMTPEFCVRRCFNRELPYAGLYYGNKCVCSSMIGRNGVSSAGLCNKPCTGDSSQMCGGGTRDFSVFTTGFALPPAPARCGPLSRGVYYKGKCLHLNYVREDFWSAETRCNAQGGTLAKIDTQDKMVRPPRK</sequence>
<keyword evidence="4" id="KW-1133">Transmembrane helix</keyword>
<dbReference type="InterPro" id="IPR002889">
    <property type="entry name" value="WSC_carb-bd"/>
</dbReference>
<dbReference type="SMART" id="SM00321">
    <property type="entry name" value="WSC"/>
    <property type="match status" value="1"/>
</dbReference>
<evidence type="ECO:0000313" key="9">
    <source>
        <dbReference type="EMBL" id="GFS06988.1"/>
    </source>
</evidence>
<accession>A0AAV4I9T1</accession>
<evidence type="ECO:0000256" key="4">
    <source>
        <dbReference type="ARBA" id="ARBA00022989"/>
    </source>
</evidence>
<dbReference type="Proteomes" id="UP000762676">
    <property type="component" value="Unassembled WGS sequence"/>
</dbReference>
<dbReference type="EMBL" id="BMAT01009481">
    <property type="protein sequence ID" value="GFS06988.1"/>
    <property type="molecule type" value="Genomic_DNA"/>
</dbReference>
<feature type="non-terminal residue" evidence="9">
    <location>
        <position position="1"/>
    </location>
</feature>
<name>A0AAV4I9T1_9GAST</name>
<comment type="caution">
    <text evidence="9">The sequence shown here is derived from an EMBL/GenBank/DDBJ whole genome shotgun (WGS) entry which is preliminary data.</text>
</comment>
<keyword evidence="6" id="KW-0325">Glycoprotein</keyword>
<evidence type="ECO:0000313" key="10">
    <source>
        <dbReference type="Proteomes" id="UP000762676"/>
    </source>
</evidence>
<dbReference type="InterPro" id="IPR016186">
    <property type="entry name" value="C-type_lectin-like/link_sf"/>
</dbReference>
<organism evidence="9 10">
    <name type="scientific">Elysia marginata</name>
    <dbReference type="NCBI Taxonomy" id="1093978"/>
    <lineage>
        <taxon>Eukaryota</taxon>
        <taxon>Metazoa</taxon>
        <taxon>Spiralia</taxon>
        <taxon>Lophotrochozoa</taxon>
        <taxon>Mollusca</taxon>
        <taxon>Gastropoda</taxon>
        <taxon>Heterobranchia</taxon>
        <taxon>Euthyneura</taxon>
        <taxon>Panpulmonata</taxon>
        <taxon>Sacoglossa</taxon>
        <taxon>Placobranchoidea</taxon>
        <taxon>Plakobranchidae</taxon>
        <taxon>Elysia</taxon>
    </lineage>
</organism>
<dbReference type="InterPro" id="IPR055400">
    <property type="entry name" value="CEMIP_X"/>
</dbReference>
<dbReference type="GO" id="GO:0005886">
    <property type="term" value="C:plasma membrane"/>
    <property type="evidence" value="ECO:0007669"/>
    <property type="project" value="TreeGrafter"/>
</dbReference>
<comment type="subcellular location">
    <subcellularLocation>
        <location evidence="1">Membrane</location>
        <topology evidence="1">Single-pass membrane protein</topology>
    </subcellularLocation>
</comment>
<dbReference type="Pfam" id="PF24605">
    <property type="entry name" value="CEMIP_X"/>
    <property type="match status" value="1"/>
</dbReference>
<dbReference type="Gene3D" id="3.10.100.10">
    <property type="entry name" value="Mannose-Binding Protein A, subunit A"/>
    <property type="match status" value="1"/>
</dbReference>
<evidence type="ECO:0000256" key="3">
    <source>
        <dbReference type="ARBA" id="ARBA00022729"/>
    </source>
</evidence>
<dbReference type="CDD" id="cd00037">
    <property type="entry name" value="CLECT"/>
    <property type="match status" value="1"/>
</dbReference>
<evidence type="ECO:0000256" key="1">
    <source>
        <dbReference type="ARBA" id="ARBA00004167"/>
    </source>
</evidence>
<feature type="domain" description="WSC" evidence="8">
    <location>
        <begin position="238"/>
        <end position="332"/>
    </location>
</feature>